<organism evidence="1 2">
    <name type="scientific">Edaphobacter modestus</name>
    <dbReference type="NCBI Taxonomy" id="388466"/>
    <lineage>
        <taxon>Bacteria</taxon>
        <taxon>Pseudomonadati</taxon>
        <taxon>Acidobacteriota</taxon>
        <taxon>Terriglobia</taxon>
        <taxon>Terriglobales</taxon>
        <taxon>Acidobacteriaceae</taxon>
        <taxon>Edaphobacter</taxon>
    </lineage>
</organism>
<evidence type="ECO:0000313" key="2">
    <source>
        <dbReference type="Proteomes" id="UP000292958"/>
    </source>
</evidence>
<keyword evidence="2" id="KW-1185">Reference proteome</keyword>
<sequence>MMTTELITEQEEMWRTFFDENHADLVIVAEMLLCCHLSPERILRKALSGLEGSPCEVTFGQAIHAVIDTAIEYNRETANSPLQAKTPPPVKLRVPGLSQIATLPWPERAVYFLRGILRYSCEETGLLLNLSDVQIDQLYKFAAKRIGYESKTTCR</sequence>
<dbReference type="RefSeq" id="WP_130417075.1">
    <property type="nucleotide sequence ID" value="NZ_SHKW01000001.1"/>
</dbReference>
<reference evidence="1 2" key="1">
    <citation type="submission" date="2019-02" db="EMBL/GenBank/DDBJ databases">
        <title>Genomic Encyclopedia of Archaeal and Bacterial Type Strains, Phase II (KMG-II): from individual species to whole genera.</title>
        <authorList>
            <person name="Goeker M."/>
        </authorList>
    </citation>
    <scope>NUCLEOTIDE SEQUENCE [LARGE SCALE GENOMIC DNA]</scope>
    <source>
        <strain evidence="1 2">DSM 18101</strain>
    </source>
</reference>
<gene>
    <name evidence="1" type="ORF">BDD14_0053</name>
</gene>
<name>A0A4Q7YPJ6_9BACT</name>
<protein>
    <submittedName>
        <fullName evidence="1">Uncharacterized protein</fullName>
    </submittedName>
</protein>
<dbReference type="OrthoDB" id="9842507at2"/>
<comment type="caution">
    <text evidence="1">The sequence shown here is derived from an EMBL/GenBank/DDBJ whole genome shotgun (WGS) entry which is preliminary data.</text>
</comment>
<dbReference type="Proteomes" id="UP000292958">
    <property type="component" value="Unassembled WGS sequence"/>
</dbReference>
<accession>A0A4Q7YPJ6</accession>
<proteinExistence type="predicted"/>
<evidence type="ECO:0000313" key="1">
    <source>
        <dbReference type="EMBL" id="RZU38781.1"/>
    </source>
</evidence>
<dbReference type="AlphaFoldDB" id="A0A4Q7YPJ6"/>
<dbReference type="EMBL" id="SHKW01000001">
    <property type="protein sequence ID" value="RZU38781.1"/>
    <property type="molecule type" value="Genomic_DNA"/>
</dbReference>